<dbReference type="Proteomes" id="UP000003763">
    <property type="component" value="Unassembled WGS sequence"/>
</dbReference>
<dbReference type="EMBL" id="ADLJ01000052">
    <property type="protein sequence ID" value="EHE95461.1"/>
    <property type="molecule type" value="Genomic_DNA"/>
</dbReference>
<organism evidence="1 2">
    <name type="scientific">[Clostridium] citroniae WAL-17108</name>
    <dbReference type="NCBI Taxonomy" id="742733"/>
    <lineage>
        <taxon>Bacteria</taxon>
        <taxon>Bacillati</taxon>
        <taxon>Bacillota</taxon>
        <taxon>Clostridia</taxon>
        <taxon>Lachnospirales</taxon>
        <taxon>Lachnospiraceae</taxon>
        <taxon>Enterocloster</taxon>
    </lineage>
</organism>
<accession>G5HSN9</accession>
<dbReference type="PATRIC" id="fig|742733.3.peg.5749"/>
<sequence length="463" mass="51790">MVRGDNIILKYVEDPAIALPQEKTELDHEIYMQRLSRTIQAMDRRSYDYLVFYTDREHFSNFQYLTGFEPRFEEGILVLKRDGSASILLGNECFCMAAYSRIKAKGILFQALSLPNQPVDQLRDLQDIFRDEGIKEGCRVGLVGWKLMYPWYGTEKDFEIPHYIVKAAEGIVGEGMISNATDLLIHPGYGIRNSHTAQEIVGLEYGAAYASDAVKNIVNGVRTGISEIELSRKMGSGGLEISCFPMLSTGNRTKLGLVSPSSKKICMGEPINCSQGLRGGLTCRTGYVAYSKEDLPKGQQDYIEKLGGPYFATVVNWFEHMKIGAGSGDIFEMVQSTFPKEVYGWVLNPGHFISTEEWSASPFYKGSDITIKSGMCIQMDIIPSVEGYAGANCEDGIAVADKALREEIHQKFPEAFGRMMERRRLMTEEIGIKLPEEILPLSNLTGLYRPFMLNKNLAFAVKA</sequence>
<dbReference type="InterPro" id="IPR029149">
    <property type="entry name" value="Creatin/AminoP/Spt16_N"/>
</dbReference>
<name>G5HSN9_9FIRM</name>
<proteinExistence type="predicted"/>
<dbReference type="SUPFAM" id="SSF53092">
    <property type="entry name" value="Creatinase/prolidase N-terminal domain"/>
    <property type="match status" value="1"/>
</dbReference>
<dbReference type="InterPro" id="IPR036005">
    <property type="entry name" value="Creatinase/aminopeptidase-like"/>
</dbReference>
<dbReference type="Gene3D" id="3.90.230.10">
    <property type="entry name" value="Creatinase/methionine aminopeptidase superfamily"/>
    <property type="match status" value="1"/>
</dbReference>
<dbReference type="SUPFAM" id="SSF55920">
    <property type="entry name" value="Creatinase/aminopeptidase"/>
    <property type="match status" value="1"/>
</dbReference>
<evidence type="ECO:0000313" key="2">
    <source>
        <dbReference type="Proteomes" id="UP000003763"/>
    </source>
</evidence>
<dbReference type="eggNOG" id="COG0006">
    <property type="taxonomic scope" value="Bacteria"/>
</dbReference>
<dbReference type="RefSeq" id="WP_007870424.1">
    <property type="nucleotide sequence ID" value="NZ_JH376432.1"/>
</dbReference>
<evidence type="ECO:0000313" key="1">
    <source>
        <dbReference type="EMBL" id="EHE95461.1"/>
    </source>
</evidence>
<gene>
    <name evidence="1" type="ORF">HMPREF9469_05601</name>
</gene>
<dbReference type="AlphaFoldDB" id="G5HSN9"/>
<evidence type="ECO:0008006" key="3">
    <source>
        <dbReference type="Google" id="ProtNLM"/>
    </source>
</evidence>
<dbReference type="HOGENOM" id="CLU_047234_0_0_9"/>
<comment type="caution">
    <text evidence="1">The sequence shown here is derived from an EMBL/GenBank/DDBJ whole genome shotgun (WGS) entry which is preliminary data.</text>
</comment>
<dbReference type="CDD" id="cd01066">
    <property type="entry name" value="APP_MetAP"/>
    <property type="match status" value="1"/>
</dbReference>
<reference evidence="1 2" key="1">
    <citation type="submission" date="2011-08" db="EMBL/GenBank/DDBJ databases">
        <title>The Genome Sequence of Clostridium citroniae WAL-17108.</title>
        <authorList>
            <consortium name="The Broad Institute Genome Sequencing Platform"/>
            <person name="Earl A."/>
            <person name="Ward D."/>
            <person name="Feldgarden M."/>
            <person name="Gevers D."/>
            <person name="Finegold S.M."/>
            <person name="Summanen P.H."/>
            <person name="Molitoris D.R."/>
            <person name="Vaisanen M.L."/>
            <person name="Daigneault M."/>
            <person name="Allen-Vercoe E."/>
            <person name="Young S.K."/>
            <person name="Zeng Q."/>
            <person name="Gargeya S."/>
            <person name="Fitzgerald M."/>
            <person name="Haas B."/>
            <person name="Abouelleil A."/>
            <person name="Alvarado L."/>
            <person name="Arachchi H.M."/>
            <person name="Berlin A."/>
            <person name="Brown A."/>
            <person name="Chapman S.B."/>
            <person name="Chen Z."/>
            <person name="Dunbar C."/>
            <person name="Freedman E."/>
            <person name="Gearin G."/>
            <person name="Gellesch M."/>
            <person name="Goldberg J."/>
            <person name="Griggs A."/>
            <person name="Gujja S."/>
            <person name="Heiman D."/>
            <person name="Howarth C."/>
            <person name="Larson L."/>
            <person name="Lui A."/>
            <person name="MacDonald P.J.P."/>
            <person name="Montmayeur A."/>
            <person name="Murphy C."/>
            <person name="Neiman D."/>
            <person name="Pearson M."/>
            <person name="Priest M."/>
            <person name="Roberts A."/>
            <person name="Saif S."/>
            <person name="Shea T."/>
            <person name="Shenoy N."/>
            <person name="Sisk P."/>
            <person name="Stolte C."/>
            <person name="Sykes S."/>
            <person name="Wortman J."/>
            <person name="Nusbaum C."/>
            <person name="Birren B."/>
        </authorList>
    </citation>
    <scope>NUCLEOTIDE SEQUENCE [LARGE SCALE GENOMIC DNA]</scope>
    <source>
        <strain evidence="1 2">WAL-17108</strain>
    </source>
</reference>
<protein>
    <recommendedName>
        <fullName evidence="3">Creatinase N-terminal domain-containing protein</fullName>
    </recommendedName>
</protein>